<accession>A0A7W8N7L0</accession>
<sequence>MSSKFGLIDESDDVIERSEGKIDLSGFPPVQKRSPIDLAEVDAAAAPHGFVSREAVPVITEAAVIHGRRRRAVPAEPTRHLAVRMVQSQYDRFVGYADRYKLTYHDAITKLLDAVGE</sequence>
<dbReference type="EMBL" id="JACHDZ010000010">
    <property type="protein sequence ID" value="MBB5346160.1"/>
    <property type="molecule type" value="Genomic_DNA"/>
</dbReference>
<organism evidence="1 2">
    <name type="scientific">Tunturiibacter lichenicola</name>
    <dbReference type="NCBI Taxonomy" id="2051959"/>
    <lineage>
        <taxon>Bacteria</taxon>
        <taxon>Pseudomonadati</taxon>
        <taxon>Acidobacteriota</taxon>
        <taxon>Terriglobia</taxon>
        <taxon>Terriglobales</taxon>
        <taxon>Acidobacteriaceae</taxon>
        <taxon>Tunturiibacter</taxon>
    </lineage>
</organism>
<protein>
    <submittedName>
        <fullName evidence="1">Uncharacterized protein</fullName>
    </submittedName>
</protein>
<evidence type="ECO:0000313" key="2">
    <source>
        <dbReference type="Proteomes" id="UP000569092"/>
    </source>
</evidence>
<name>A0A7W8N7L0_9BACT</name>
<comment type="caution">
    <text evidence="1">The sequence shown here is derived from an EMBL/GenBank/DDBJ whole genome shotgun (WGS) entry which is preliminary data.</text>
</comment>
<evidence type="ECO:0000313" key="1">
    <source>
        <dbReference type="EMBL" id="MBB5346160.1"/>
    </source>
</evidence>
<gene>
    <name evidence="1" type="ORF">HDF10_004170</name>
</gene>
<reference evidence="1 2" key="1">
    <citation type="submission" date="2020-08" db="EMBL/GenBank/DDBJ databases">
        <title>Genomic Encyclopedia of Type Strains, Phase IV (KMG-V): Genome sequencing to study the core and pangenomes of soil and plant-associated prokaryotes.</title>
        <authorList>
            <person name="Whitman W."/>
        </authorList>
    </citation>
    <scope>NUCLEOTIDE SEQUENCE [LARGE SCALE GENOMIC DNA]</scope>
    <source>
        <strain evidence="1 2">M8US30</strain>
    </source>
</reference>
<proteinExistence type="predicted"/>
<dbReference type="AlphaFoldDB" id="A0A7W8N7L0"/>
<dbReference type="Proteomes" id="UP000569092">
    <property type="component" value="Unassembled WGS sequence"/>
</dbReference>